<dbReference type="PANTHER" id="PTHR24379">
    <property type="entry name" value="KRAB AND ZINC FINGER DOMAIN-CONTAINING"/>
    <property type="match status" value="1"/>
</dbReference>
<feature type="domain" description="C2H2-type" evidence="9">
    <location>
        <begin position="550"/>
        <end position="577"/>
    </location>
</feature>
<keyword evidence="5" id="KW-0805">Transcription regulation</keyword>
<feature type="domain" description="C2H2-type" evidence="9">
    <location>
        <begin position="448"/>
        <end position="475"/>
    </location>
</feature>
<dbReference type="FunFam" id="3.30.160.60:FF:000688">
    <property type="entry name" value="zinc finger protein 197 isoform X1"/>
    <property type="match status" value="1"/>
</dbReference>
<dbReference type="Pfam" id="PF00096">
    <property type="entry name" value="zf-C2H2"/>
    <property type="match status" value="6"/>
</dbReference>
<feature type="domain" description="C2H2-type" evidence="9">
    <location>
        <begin position="273"/>
        <end position="301"/>
    </location>
</feature>
<dbReference type="FunFam" id="3.30.160.60:FF:000032">
    <property type="entry name" value="Krueppel-like factor 4"/>
    <property type="match status" value="1"/>
</dbReference>
<dbReference type="SUPFAM" id="SSF57667">
    <property type="entry name" value="beta-beta-alpha zinc fingers"/>
    <property type="match status" value="6"/>
</dbReference>
<accession>A0AAW2HDG5</accession>
<feature type="domain" description="C2H2-type" evidence="9">
    <location>
        <begin position="392"/>
        <end position="419"/>
    </location>
</feature>
<dbReference type="PANTHER" id="PTHR24379:SF121">
    <property type="entry name" value="C2H2-TYPE DOMAIN-CONTAINING PROTEIN"/>
    <property type="match status" value="1"/>
</dbReference>
<feature type="region of interest" description="Disordered" evidence="8">
    <location>
        <begin position="186"/>
        <end position="209"/>
    </location>
</feature>
<gene>
    <name evidence="10" type="ORF">PYX00_009978</name>
</gene>
<evidence type="ECO:0000256" key="8">
    <source>
        <dbReference type="SAM" id="MobiDB-lite"/>
    </source>
</evidence>
<evidence type="ECO:0000256" key="2">
    <source>
        <dbReference type="ARBA" id="ARBA00022737"/>
    </source>
</evidence>
<name>A0AAW2HDG5_9NEOP</name>
<feature type="domain" description="C2H2-type" evidence="9">
    <location>
        <begin position="420"/>
        <end position="447"/>
    </location>
</feature>
<evidence type="ECO:0000256" key="5">
    <source>
        <dbReference type="ARBA" id="ARBA00023015"/>
    </source>
</evidence>
<feature type="domain" description="C2H2-type" evidence="9">
    <location>
        <begin position="634"/>
        <end position="661"/>
    </location>
</feature>
<dbReference type="GO" id="GO:0008270">
    <property type="term" value="F:zinc ion binding"/>
    <property type="evidence" value="ECO:0007669"/>
    <property type="project" value="UniProtKB-KW"/>
</dbReference>
<keyword evidence="1" id="KW-0479">Metal-binding</keyword>
<evidence type="ECO:0000256" key="6">
    <source>
        <dbReference type="ARBA" id="ARBA00023163"/>
    </source>
</evidence>
<keyword evidence="4" id="KW-0862">Zinc</keyword>
<dbReference type="EMBL" id="JARGDH010000005">
    <property type="protein sequence ID" value="KAL0267826.1"/>
    <property type="molecule type" value="Genomic_DNA"/>
</dbReference>
<dbReference type="FunFam" id="3.30.160.60:FF:000534">
    <property type="entry name" value="zinc finger protein 674"/>
    <property type="match status" value="1"/>
</dbReference>
<organism evidence="10">
    <name type="scientific">Menopon gallinae</name>
    <name type="common">poultry shaft louse</name>
    <dbReference type="NCBI Taxonomy" id="328185"/>
    <lineage>
        <taxon>Eukaryota</taxon>
        <taxon>Metazoa</taxon>
        <taxon>Ecdysozoa</taxon>
        <taxon>Arthropoda</taxon>
        <taxon>Hexapoda</taxon>
        <taxon>Insecta</taxon>
        <taxon>Pterygota</taxon>
        <taxon>Neoptera</taxon>
        <taxon>Paraneoptera</taxon>
        <taxon>Psocodea</taxon>
        <taxon>Troctomorpha</taxon>
        <taxon>Phthiraptera</taxon>
        <taxon>Amblycera</taxon>
        <taxon>Menoponidae</taxon>
        <taxon>Menopon</taxon>
    </lineage>
</organism>
<dbReference type="GO" id="GO:0030674">
    <property type="term" value="F:protein-macromolecule adaptor activity"/>
    <property type="evidence" value="ECO:0007669"/>
    <property type="project" value="UniProtKB-ARBA"/>
</dbReference>
<protein>
    <recommendedName>
        <fullName evidence="9">C2H2-type domain-containing protein</fullName>
    </recommendedName>
</protein>
<sequence length="859" mass="98734">MMDKVIDPNLFPSEYTVNCTACQDVFIKYKCTTCKAPCMNCMGHTTCSISTDTYDFEKYLESLTRKPKFQSKVKTVGTDTCDLESHFDYYRVERTAVIQKTVATDCADLNYRRLVNRKRTKDHVNERKSSADDADCVFPWSQDREPKTYSRCSVLKKSQKCNEAEKDDSRGPENVLLTCEENKENYETGNNGEVEKTKEIGFDDSSSDESDVDLITSSKVSKCRKIARAYNLSLLQLEIDNDRIFKCSACGKTFQKKHVGVLHLGDHIEDDKYKCLSCDNIFSSLDLLTVHVKEAHRGLVTNNSENILDDDARTSENDVNANADSKMLSEKNHGSKPIDKGFQCVLCINVNDSPSRFPSYKALYLHKRLKHGVKETKLRSKVERKPRLKREFVCLFCGKEFKSNKALNDHLPVHTGEKNYLCDICNKSYTTSANLQIHKRTHVGLKEFKCTVCDKAFHKKDSLKVHFRKHSGERPFQCDLCPMRFHRNFILKNHRLRHFSEKSYICPVCGKAFTTHGGLKNHEKSHNKDPEMKKPRKPAVKPTLDTENAVICDVCGKVYSTRSNLRIHKFVHLGVKPFQCPVCQQSYAKKDSMLTHMRKHTDERPFACETCGMAFYRNHTLKTHRLRHTGERPHKCHMCGKSFTQSSSLSYHIKHHKKKEEKKKVHFMEDQNKVPRKKKFTGAKAVKPKETAEKCDTLERTQEVMGEMVVINDENDLNYTEKSYPRTAPLMVPVIKKEVLVFHENLAVDPVRKDNRQPEIYEVEKGGGQFTLNKFNYYIAKNHVLSLPKETYRPVYRKGQLQTSQQNVLPIKEEILNATFISDENGEVIPFSSMTLQSVNAENIMIGPLIKVESGEEVV</sequence>
<dbReference type="EMBL" id="JARGDH010000005">
    <property type="protein sequence ID" value="KAL0267825.1"/>
    <property type="molecule type" value="Genomic_DNA"/>
</dbReference>
<dbReference type="InterPro" id="IPR036236">
    <property type="entry name" value="Znf_C2H2_sf"/>
</dbReference>
<dbReference type="Pfam" id="PF13894">
    <property type="entry name" value="zf-C2H2_4"/>
    <property type="match status" value="1"/>
</dbReference>
<dbReference type="GO" id="GO:0005634">
    <property type="term" value="C:nucleus"/>
    <property type="evidence" value="ECO:0007669"/>
    <property type="project" value="UniProtKB-ARBA"/>
</dbReference>
<dbReference type="AlphaFoldDB" id="A0AAW2HDG5"/>
<dbReference type="PROSITE" id="PS00028">
    <property type="entry name" value="ZINC_FINGER_C2H2_1"/>
    <property type="match status" value="11"/>
</dbReference>
<feature type="region of interest" description="Disordered" evidence="8">
    <location>
        <begin position="519"/>
        <end position="540"/>
    </location>
</feature>
<feature type="domain" description="C2H2-type" evidence="9">
    <location>
        <begin position="578"/>
        <end position="605"/>
    </location>
</feature>
<feature type="domain" description="C2H2-type" evidence="9">
    <location>
        <begin position="504"/>
        <end position="531"/>
    </location>
</feature>
<dbReference type="PROSITE" id="PS50157">
    <property type="entry name" value="ZINC_FINGER_C2H2_2"/>
    <property type="match status" value="11"/>
</dbReference>
<comment type="caution">
    <text evidence="10">The sequence shown here is derived from an EMBL/GenBank/DDBJ whole genome shotgun (WGS) entry which is preliminary data.</text>
</comment>
<evidence type="ECO:0000259" key="9">
    <source>
        <dbReference type="PROSITE" id="PS50157"/>
    </source>
</evidence>
<evidence type="ECO:0000256" key="1">
    <source>
        <dbReference type="ARBA" id="ARBA00022723"/>
    </source>
</evidence>
<evidence type="ECO:0000256" key="3">
    <source>
        <dbReference type="ARBA" id="ARBA00022771"/>
    </source>
</evidence>
<dbReference type="InterPro" id="IPR013087">
    <property type="entry name" value="Znf_C2H2_type"/>
</dbReference>
<dbReference type="FunFam" id="3.30.160.60:FF:000446">
    <property type="entry name" value="Zinc finger protein"/>
    <property type="match status" value="1"/>
</dbReference>
<reference evidence="10" key="1">
    <citation type="journal article" date="2024" name="Gigascience">
        <title>Chromosome-level genome of the poultry shaft louse Menopon gallinae provides insight into the host-switching and adaptive evolution of parasitic lice.</title>
        <authorList>
            <person name="Xu Y."/>
            <person name="Ma L."/>
            <person name="Liu S."/>
            <person name="Liang Y."/>
            <person name="Liu Q."/>
            <person name="He Z."/>
            <person name="Tian L."/>
            <person name="Duan Y."/>
            <person name="Cai W."/>
            <person name="Li H."/>
            <person name="Song F."/>
        </authorList>
    </citation>
    <scope>NUCLEOTIDE SEQUENCE</scope>
    <source>
        <strain evidence="10">Cailab_2023a</strain>
    </source>
</reference>
<feature type="domain" description="C2H2-type" evidence="9">
    <location>
        <begin position="606"/>
        <end position="633"/>
    </location>
</feature>
<keyword evidence="3 7" id="KW-0863">Zinc-finger</keyword>
<keyword evidence="2" id="KW-0677">Repeat</keyword>
<feature type="domain" description="C2H2-type" evidence="9">
    <location>
        <begin position="245"/>
        <end position="272"/>
    </location>
</feature>
<evidence type="ECO:0000256" key="7">
    <source>
        <dbReference type="PROSITE-ProRule" id="PRU00042"/>
    </source>
</evidence>
<evidence type="ECO:0000313" key="10">
    <source>
        <dbReference type="EMBL" id="KAL0267826.1"/>
    </source>
</evidence>
<feature type="compositionally biased region" description="Basic and acidic residues" evidence="8">
    <location>
        <begin position="520"/>
        <end position="533"/>
    </location>
</feature>
<dbReference type="FunFam" id="3.30.160.60:FF:000065">
    <property type="entry name" value="B-cell CLL/lymphoma 6, member B"/>
    <property type="match status" value="1"/>
</dbReference>
<keyword evidence="6" id="KW-0804">Transcription</keyword>
<proteinExistence type="predicted"/>
<feature type="domain" description="C2H2-type" evidence="9">
    <location>
        <begin position="476"/>
        <end position="503"/>
    </location>
</feature>
<dbReference type="Gene3D" id="3.30.160.60">
    <property type="entry name" value="Classic Zinc Finger"/>
    <property type="match status" value="10"/>
</dbReference>
<dbReference type="SMART" id="SM00355">
    <property type="entry name" value="ZnF_C2H2"/>
    <property type="match status" value="12"/>
</dbReference>
<evidence type="ECO:0000256" key="4">
    <source>
        <dbReference type="ARBA" id="ARBA00022833"/>
    </source>
</evidence>